<dbReference type="GO" id="GO:0016757">
    <property type="term" value="F:glycosyltransferase activity"/>
    <property type="evidence" value="ECO:0007669"/>
    <property type="project" value="UniProtKB-KW"/>
</dbReference>
<evidence type="ECO:0000313" key="5">
    <source>
        <dbReference type="EMBL" id="MBK1817956.1"/>
    </source>
</evidence>
<feature type="domain" description="Glycosyltransferase subfamily 4-like N-terminal" evidence="4">
    <location>
        <begin position="16"/>
        <end position="204"/>
    </location>
</feature>
<protein>
    <submittedName>
        <fullName evidence="5">Glycosyltransferase family 4 protein</fullName>
    </submittedName>
</protein>
<keyword evidence="6" id="KW-1185">Reference proteome</keyword>
<accession>A0A934VDF1</accession>
<dbReference type="Pfam" id="PF13439">
    <property type="entry name" value="Glyco_transf_4"/>
    <property type="match status" value="1"/>
</dbReference>
<evidence type="ECO:0000259" key="4">
    <source>
        <dbReference type="Pfam" id="PF13439"/>
    </source>
</evidence>
<sequence>MSRILHVPRRFAIDEWGGTESVIYNLCKEQQKLGFQPEIHTSRALAPLPREVWRDIPIRRYRYCYPFLGLSEADVHALDKKGGNLLSLDLFFHLLAAKDVRIYHAHVLKRMGGAVLTAARYRKKPFVATLHGNIFDVPKAEAASIVEAQEGHFEWGKPFGAIFRSRHLLEDADAVLCVGYSEYEKAKAALNHDRVHHLPNGVTAEAFAHGDRAKGRALLGWPEDVIAFGCLSRIDPQKNQLLLVESFANLVSGNPDQSFRLLLGGPVTAPAYREEIVSLIRESGLEQLVTLHPSVVAESELHQNLLAALDAFVLPSRHEPFGIVVLEAWAAGLPVIASNVGGLQMLVSHEKDGLHFPPGDAAALTAALRRIAMEPGLGRALATAGYSKMTGQYTWKAVNERLEEIYQFAESRHR</sequence>
<name>A0A934VDF1_9BACT</name>
<keyword evidence="2" id="KW-0808">Transferase</keyword>
<keyword evidence="1" id="KW-0328">Glycosyltransferase</keyword>
<dbReference type="PANTHER" id="PTHR12526:SF510">
    <property type="entry name" value="D-INOSITOL 3-PHOSPHATE GLYCOSYLTRANSFERASE"/>
    <property type="match status" value="1"/>
</dbReference>
<proteinExistence type="predicted"/>
<reference evidence="5" key="1">
    <citation type="submission" date="2021-01" db="EMBL/GenBank/DDBJ databases">
        <title>Modified the classification status of verrucomicrobia.</title>
        <authorList>
            <person name="Feng X."/>
        </authorList>
    </citation>
    <scope>NUCLEOTIDE SEQUENCE</scope>
    <source>
        <strain evidence="5">JCM 18052</strain>
    </source>
</reference>
<dbReference type="SUPFAM" id="SSF53756">
    <property type="entry name" value="UDP-Glycosyltransferase/glycogen phosphorylase"/>
    <property type="match status" value="1"/>
</dbReference>
<dbReference type="Proteomes" id="UP000600139">
    <property type="component" value="Unassembled WGS sequence"/>
</dbReference>
<dbReference type="RefSeq" id="WP_200352881.1">
    <property type="nucleotide sequence ID" value="NZ_BAABHZ010000001.1"/>
</dbReference>
<dbReference type="CDD" id="cd03801">
    <property type="entry name" value="GT4_PimA-like"/>
    <property type="match status" value="1"/>
</dbReference>
<dbReference type="Gene3D" id="3.40.50.2000">
    <property type="entry name" value="Glycogen Phosphorylase B"/>
    <property type="match status" value="2"/>
</dbReference>
<dbReference type="AlphaFoldDB" id="A0A934VDF1"/>
<evidence type="ECO:0000256" key="2">
    <source>
        <dbReference type="ARBA" id="ARBA00022679"/>
    </source>
</evidence>
<dbReference type="InterPro" id="IPR001296">
    <property type="entry name" value="Glyco_trans_1"/>
</dbReference>
<dbReference type="PANTHER" id="PTHR12526">
    <property type="entry name" value="GLYCOSYLTRANSFERASE"/>
    <property type="match status" value="1"/>
</dbReference>
<dbReference type="InterPro" id="IPR028098">
    <property type="entry name" value="Glyco_trans_4-like_N"/>
</dbReference>
<feature type="domain" description="Glycosyl transferase family 1" evidence="3">
    <location>
        <begin position="216"/>
        <end position="385"/>
    </location>
</feature>
<comment type="caution">
    <text evidence="5">The sequence shown here is derived from an EMBL/GenBank/DDBJ whole genome shotgun (WGS) entry which is preliminary data.</text>
</comment>
<evidence type="ECO:0000313" key="6">
    <source>
        <dbReference type="Proteomes" id="UP000600139"/>
    </source>
</evidence>
<dbReference type="Pfam" id="PF00534">
    <property type="entry name" value="Glycos_transf_1"/>
    <property type="match status" value="1"/>
</dbReference>
<dbReference type="EMBL" id="JAENIK010000012">
    <property type="protein sequence ID" value="MBK1817956.1"/>
    <property type="molecule type" value="Genomic_DNA"/>
</dbReference>
<evidence type="ECO:0000256" key="1">
    <source>
        <dbReference type="ARBA" id="ARBA00022676"/>
    </source>
</evidence>
<evidence type="ECO:0000259" key="3">
    <source>
        <dbReference type="Pfam" id="PF00534"/>
    </source>
</evidence>
<organism evidence="5 6">
    <name type="scientific">Luteolibacter yonseiensis</name>
    <dbReference type="NCBI Taxonomy" id="1144680"/>
    <lineage>
        <taxon>Bacteria</taxon>
        <taxon>Pseudomonadati</taxon>
        <taxon>Verrucomicrobiota</taxon>
        <taxon>Verrucomicrobiia</taxon>
        <taxon>Verrucomicrobiales</taxon>
        <taxon>Verrucomicrobiaceae</taxon>
        <taxon>Luteolibacter</taxon>
    </lineage>
</organism>
<gene>
    <name evidence="5" type="ORF">JIN84_20205</name>
</gene>